<dbReference type="HOGENOM" id="CLU_055774_2_0_11"/>
<dbReference type="AlphaFoldDB" id="A0A0B6TRW2"/>
<evidence type="ECO:0000313" key="1">
    <source>
        <dbReference type="EMBL" id="AJK68295.1"/>
    </source>
</evidence>
<sequence>MRKLPAAALVSALTLVGCTIPPETDTPRPTETVWVTPAPQPHPAELPPPRIPSVQAALDRVLAQYGGEAEVAVFDGVQAQSAGGVHDAPAWSTIKIPLAVAALRRDPGLADTVRAAVTVSDNQAADQLWASLGTPAEAGAATGAVLAEAGVHTEVQFSVAHPEFSSYGQTRWTPADQARFAAALPCLAGAEPVLAAMGKISPGQDYGLGTLPGARYKGGWGPGADGRYVVRQFGLLPAAGGQGMSAVALVVRPASGLYADGQAMLTELAGQLTALPTVDCRTLLNPPGPAAAGNSGGQQGTA</sequence>
<organism evidence="1 2">
    <name type="scientific">Corynebacterium marinum DSM 44953</name>
    <dbReference type="NCBI Taxonomy" id="1224162"/>
    <lineage>
        <taxon>Bacteria</taxon>
        <taxon>Bacillati</taxon>
        <taxon>Actinomycetota</taxon>
        <taxon>Actinomycetes</taxon>
        <taxon>Mycobacteriales</taxon>
        <taxon>Corynebacteriaceae</taxon>
        <taxon>Corynebacterium</taxon>
    </lineage>
</organism>
<reference evidence="1 2" key="1">
    <citation type="submission" date="2014-05" db="EMBL/GenBank/DDBJ databases">
        <title>Complete genome sequence of Corynebacterium marinum DSM 44953.</title>
        <authorList>
            <person name="Schaffert L."/>
            <person name="Albersmeier A."/>
            <person name="Kalinowski J."/>
            <person name="Ruckert C."/>
        </authorList>
    </citation>
    <scope>NUCLEOTIDE SEQUENCE [LARGE SCALE GENOMIC DNA]</scope>
    <source>
        <strain evidence="1 2">DSM 44953</strain>
    </source>
</reference>
<dbReference type="SUPFAM" id="SSF56601">
    <property type="entry name" value="beta-lactamase/transpeptidase-like"/>
    <property type="match status" value="1"/>
</dbReference>
<accession>A0A0B6TRW2</accession>
<dbReference type="Gene3D" id="3.40.710.10">
    <property type="entry name" value="DD-peptidase/beta-lactamase superfamily"/>
    <property type="match status" value="1"/>
</dbReference>
<gene>
    <name evidence="1" type="ORF">B840_03365</name>
</gene>
<dbReference type="EMBL" id="CP007790">
    <property type="protein sequence ID" value="AJK68295.1"/>
    <property type="molecule type" value="Genomic_DNA"/>
</dbReference>
<dbReference type="InterPro" id="IPR012338">
    <property type="entry name" value="Beta-lactam/transpept-like"/>
</dbReference>
<dbReference type="RefSeq" id="WP_188656899.1">
    <property type="nucleotide sequence ID" value="NZ_CP007790.1"/>
</dbReference>
<keyword evidence="2" id="KW-1185">Reference proteome</keyword>
<dbReference type="Proteomes" id="UP000031928">
    <property type="component" value="Chromosome"/>
</dbReference>
<protein>
    <submittedName>
        <fullName evidence="1">Uncharacterized protein</fullName>
    </submittedName>
</protein>
<dbReference type="KEGG" id="cmq:B840_03365"/>
<proteinExistence type="predicted"/>
<dbReference type="PROSITE" id="PS51257">
    <property type="entry name" value="PROKAR_LIPOPROTEIN"/>
    <property type="match status" value="1"/>
</dbReference>
<name>A0A0B6TRW2_9CORY</name>
<dbReference type="STRING" id="1224162.B840_03365"/>
<evidence type="ECO:0000313" key="2">
    <source>
        <dbReference type="Proteomes" id="UP000031928"/>
    </source>
</evidence>